<gene>
    <name evidence="2" type="ORF">VP01_890g1</name>
</gene>
<organism evidence="2 3">
    <name type="scientific">Puccinia sorghi</name>
    <dbReference type="NCBI Taxonomy" id="27349"/>
    <lineage>
        <taxon>Eukaryota</taxon>
        <taxon>Fungi</taxon>
        <taxon>Dikarya</taxon>
        <taxon>Basidiomycota</taxon>
        <taxon>Pucciniomycotina</taxon>
        <taxon>Pucciniomycetes</taxon>
        <taxon>Pucciniales</taxon>
        <taxon>Pucciniaceae</taxon>
        <taxon>Puccinia</taxon>
    </lineage>
</organism>
<comment type="caution">
    <text evidence="2">The sequence shown here is derived from an EMBL/GenBank/DDBJ whole genome shotgun (WGS) entry which is preliminary data.</text>
</comment>
<dbReference type="VEuPathDB" id="FungiDB:VP01_890g1"/>
<name>A0A0L6U831_9BASI</name>
<feature type="region of interest" description="Disordered" evidence="1">
    <location>
        <begin position="1"/>
        <end position="56"/>
    </location>
</feature>
<evidence type="ECO:0000313" key="3">
    <source>
        <dbReference type="Proteomes" id="UP000037035"/>
    </source>
</evidence>
<dbReference type="Proteomes" id="UP000037035">
    <property type="component" value="Unassembled WGS sequence"/>
</dbReference>
<protein>
    <submittedName>
        <fullName evidence="2">Uncharacterized protein</fullName>
    </submittedName>
</protein>
<evidence type="ECO:0000256" key="1">
    <source>
        <dbReference type="SAM" id="MobiDB-lite"/>
    </source>
</evidence>
<dbReference type="OrthoDB" id="2514609at2759"/>
<sequence>MSSTPEITPCATAEIIPSAIVHTPAHSPSSQVRHTSPPPFLSRPSANDGNCSDDEDDRTVVAFPRTVPVAGPPRFHPICGFMKPPFPPGCPVHIPLPPVERSEAEKNYFNPSRCEIYDERCKVPINYHLEKDWSQERWDKYLGEEYIPPTPPRLEPNGIAIPTPAWRDTSQDVPPPPKTNGSTAAFEARMKIVVEEFFNPPPIKDPLPY</sequence>
<reference evidence="2 3" key="1">
    <citation type="submission" date="2015-08" db="EMBL/GenBank/DDBJ databases">
        <title>Next Generation Sequencing and Analysis of the Genome of Puccinia sorghi L Schw, the Causal Agent of Maize Common Rust.</title>
        <authorList>
            <person name="Rochi L."/>
            <person name="Burguener G."/>
            <person name="Darino M."/>
            <person name="Turjanski A."/>
            <person name="Kreff E."/>
            <person name="Dieguez M.J."/>
            <person name="Sacco F."/>
        </authorList>
    </citation>
    <scope>NUCLEOTIDE SEQUENCE [LARGE SCALE GENOMIC DNA]</scope>
    <source>
        <strain evidence="2 3">RO10H11247</strain>
    </source>
</reference>
<keyword evidence="3" id="KW-1185">Reference proteome</keyword>
<accession>A0A0L6U831</accession>
<evidence type="ECO:0000313" key="2">
    <source>
        <dbReference type="EMBL" id="KNZ44703.1"/>
    </source>
</evidence>
<dbReference type="EMBL" id="LAVV01014504">
    <property type="protein sequence ID" value="KNZ44703.1"/>
    <property type="molecule type" value="Genomic_DNA"/>
</dbReference>
<proteinExistence type="predicted"/>
<dbReference type="AlphaFoldDB" id="A0A0L6U831"/>